<feature type="site" description="Electron transfer via tryptophanyl radical" evidence="7">
    <location>
        <position position="880"/>
    </location>
</feature>
<feature type="binding site" evidence="6">
    <location>
        <begin position="778"/>
        <end position="786"/>
    </location>
    <ligand>
        <name>FAD</name>
        <dbReference type="ChEBI" id="CHEBI:57692"/>
    </ligand>
</feature>
<dbReference type="InterPro" id="IPR006050">
    <property type="entry name" value="DNA_photolyase_N"/>
</dbReference>
<comment type="cofactor">
    <cofactor evidence="6">
        <name>FAD</name>
        <dbReference type="ChEBI" id="CHEBI:57692"/>
    </cofactor>
    <text evidence="6">Binds 1 FAD per subunit.</text>
</comment>
<gene>
    <name evidence="10" type="ORF">IE81DRAFT_329046</name>
</gene>
<feature type="site" description="Electron transfer via tryptophanyl radical" evidence="7">
    <location>
        <position position="903"/>
    </location>
</feature>
<dbReference type="OrthoDB" id="435881at2759"/>
<dbReference type="InParanoid" id="A0A316W8P1"/>
<dbReference type="SUPFAM" id="SSF48173">
    <property type="entry name" value="Cryptochrome/photolyase FAD-binding domain"/>
    <property type="match status" value="1"/>
</dbReference>
<dbReference type="InterPro" id="IPR036134">
    <property type="entry name" value="Crypto/Photolyase_FAD-like_sf"/>
</dbReference>
<dbReference type="InterPro" id="IPR014133">
    <property type="entry name" value="Cry_DASH"/>
</dbReference>
<keyword evidence="3 6" id="KW-0285">Flavoprotein</keyword>
<evidence type="ECO:0000256" key="6">
    <source>
        <dbReference type="PIRSR" id="PIRSR602081-1"/>
    </source>
</evidence>
<feature type="region of interest" description="Disordered" evidence="8">
    <location>
        <begin position="1214"/>
        <end position="1294"/>
    </location>
</feature>
<dbReference type="GO" id="GO:0003684">
    <property type="term" value="F:damaged DNA binding"/>
    <property type="evidence" value="ECO:0007669"/>
    <property type="project" value="TreeGrafter"/>
</dbReference>
<sequence>MFSGITRDQQPILWAAARLSPLREFFATCACWPHACCCCWCCMHARMHAWLLQARDDRSKELRSARFALVPLDRCSRRQDGRGLREVDAALMRGSGPRLEEMMSLESRATVPLRIYKLDFTLPMTDASLTPTTSMLDSSSGKAALRSRAARMYESNWSQEFESVIGVFLTRAVDLDESHAAEVYITHAKCFCVSVCQTEASNLMQLNNVTAVRNGRGPHELVQNFKVVFDSFVRIQLSDFISGVACREPLHLALAFLFCIVLNLQLHFGELAPAQSSACNWAATWSSSRLRLSRRILRRLFHQAELCTLFVTLGVIIEVFVRDYLQGYIATCRTEFRHTAGTQIHQSNQHFFRASQPSSAWTGAAMSTGDDTHEEGAPRRVLICLMRLDLRVNDNALFHYAHMTEPPPGPAAERPPTKFNQDVLAGSALFSRADYLMPLYVFDERVIELSGLPGYQRNGPEARTKNYGFWKTGGFRARFIAEAVYDLRSRLRAAGSDLVIRFGFPEVVVENFVKAFQARGDEVEGVWLQKEVTHDEEQVETQLQERLQGLNVPMRFVHGKTLVHPADLPFDISETPDVFTPYRKRVEEMKAAMVRPTLRPPERFKPLPPALPETPDYSLDVSYEVDVDGLLARPPEDQAQTESQVSFLDILSYLLAPLSDSPTILSAGKPIASRQLLQQRHPASAFPNRGGESSALERLEWYFIRGKSADSSRWGRADPPPVARYKQTRNNLVGHAYSTKMSPFLAYGSISPRQIWEALDIHERQFGEDRNTYWVRFELLWRDYFFCVSEKYGDLLFKLEGFEGATDPRQAEKKLQPGWWKMWDPVKDGRENPVSRLLEGRTGIPFIDANITELRESGFMSNRGRQNVASFLTKDLGYDWRIGAEFYQGELIDYDATSNYGNWQYVAGVGNDPRASRQFNIIKQAKDYDSHGEFVKLWLPALRNLHPDFVHTPWLLDEDEKRSYGLKSTAMDVSYDSYPGQPMVEEETWRKHYERKEGVGSKMFGNPQEKVKDGKVKRMGRRIVPTYPRGGTASGSGGAPALKLGPSGTGAVGAQHGVHRPLPGAVLPAPRRHPLAGSAAFANASSTRSVSPFDGSHHSSASSGSGGLQSRYQTPAPSYPPGYRSVGHGLVPGAGQASLLPSQQQQQIASSALGPRPGPGTALPNYPVSRSSALPQHGRGGGDRSSGSFGASEVAGLNSFRNLHIGGAAQTGNGDQGFALPHGQRFGGGSGENAPMAAAALQGSGLPATPPYGSNGSRQMGALRNLAEGQAQPQGPPPPKPADTSTSWRRGAPK</sequence>
<evidence type="ECO:0000256" key="7">
    <source>
        <dbReference type="PIRSR" id="PIRSR602081-2"/>
    </source>
</evidence>
<dbReference type="NCBIfam" id="TIGR02765">
    <property type="entry name" value="crypto_DASH"/>
    <property type="match status" value="1"/>
</dbReference>
<comment type="cofactor">
    <cofactor evidence="1">
        <name>(6R)-5,10-methylene-5,6,7,8-tetrahydrofolate</name>
        <dbReference type="ChEBI" id="CHEBI:15636"/>
    </cofactor>
</comment>
<dbReference type="PROSITE" id="PS51645">
    <property type="entry name" value="PHR_CRY_ALPHA_BETA"/>
    <property type="match status" value="1"/>
</dbReference>
<evidence type="ECO:0000256" key="5">
    <source>
        <dbReference type="ARBA" id="ARBA00022991"/>
    </source>
</evidence>
<dbReference type="GO" id="GO:0000719">
    <property type="term" value="P:photoreactive repair"/>
    <property type="evidence" value="ECO:0007669"/>
    <property type="project" value="TreeGrafter"/>
</dbReference>
<dbReference type="InterPro" id="IPR014729">
    <property type="entry name" value="Rossmann-like_a/b/a_fold"/>
</dbReference>
<evidence type="ECO:0000256" key="3">
    <source>
        <dbReference type="ARBA" id="ARBA00022630"/>
    </source>
</evidence>
<dbReference type="RefSeq" id="XP_025371225.1">
    <property type="nucleotide sequence ID" value="XM_025515122.1"/>
</dbReference>
<dbReference type="SUPFAM" id="SSF52425">
    <property type="entry name" value="Cryptochrome/photolyase, N-terminal domain"/>
    <property type="match status" value="1"/>
</dbReference>
<dbReference type="Proteomes" id="UP000245783">
    <property type="component" value="Unassembled WGS sequence"/>
</dbReference>
<feature type="region of interest" description="Disordered" evidence="8">
    <location>
        <begin position="1048"/>
        <end position="1190"/>
    </location>
</feature>
<dbReference type="STRING" id="1522189.A0A316W8P1"/>
<feature type="binding site" evidence="6">
    <location>
        <begin position="738"/>
        <end position="742"/>
    </location>
    <ligand>
        <name>FAD</name>
        <dbReference type="ChEBI" id="CHEBI:57692"/>
    </ligand>
</feature>
<keyword evidence="4 6" id="KW-0274">FAD</keyword>
<protein>
    <submittedName>
        <fullName evidence="10">Cryptochrome</fullName>
    </submittedName>
</protein>
<evidence type="ECO:0000313" key="10">
    <source>
        <dbReference type="EMBL" id="PWN44065.1"/>
    </source>
</evidence>
<dbReference type="Gene3D" id="1.10.579.10">
    <property type="entry name" value="DNA Cyclobutane Dipyrimidine Photolyase, subunit A, domain 3"/>
    <property type="match status" value="1"/>
</dbReference>
<organism evidence="10 11">
    <name type="scientific">Ceraceosorus guamensis</name>
    <dbReference type="NCBI Taxonomy" id="1522189"/>
    <lineage>
        <taxon>Eukaryota</taxon>
        <taxon>Fungi</taxon>
        <taxon>Dikarya</taxon>
        <taxon>Basidiomycota</taxon>
        <taxon>Ustilaginomycotina</taxon>
        <taxon>Exobasidiomycetes</taxon>
        <taxon>Ceraceosorales</taxon>
        <taxon>Ceraceosoraceae</taxon>
        <taxon>Ceraceosorus</taxon>
    </lineage>
</organism>
<dbReference type="PRINTS" id="PR00147">
    <property type="entry name" value="DNAPHOTLYASE"/>
</dbReference>
<dbReference type="PANTHER" id="PTHR11455">
    <property type="entry name" value="CRYPTOCHROME"/>
    <property type="match status" value="1"/>
</dbReference>
<feature type="site" description="Electron transfer via tryptophanyl radical" evidence="7">
    <location>
        <position position="820"/>
    </location>
</feature>
<dbReference type="GO" id="GO:0003904">
    <property type="term" value="F:deoxyribodipyrimidine photo-lyase activity"/>
    <property type="evidence" value="ECO:0007669"/>
    <property type="project" value="TreeGrafter"/>
</dbReference>
<evidence type="ECO:0000256" key="2">
    <source>
        <dbReference type="ARBA" id="ARBA00005862"/>
    </source>
</evidence>
<dbReference type="InterPro" id="IPR002081">
    <property type="entry name" value="Cryptochrome/DNA_photolyase_1"/>
</dbReference>
<name>A0A316W8P1_9BASI</name>
<dbReference type="GeneID" id="37036992"/>
<feature type="domain" description="Photolyase/cryptochrome alpha/beta" evidence="9">
    <location>
        <begin position="380"/>
        <end position="562"/>
    </location>
</feature>
<keyword evidence="5" id="KW-0157">Chromophore</keyword>
<evidence type="ECO:0000256" key="8">
    <source>
        <dbReference type="SAM" id="MobiDB-lite"/>
    </source>
</evidence>
<dbReference type="PANTHER" id="PTHR11455:SF22">
    <property type="entry name" value="CRYPTOCHROME DASH"/>
    <property type="match status" value="1"/>
</dbReference>
<dbReference type="Gene3D" id="3.40.50.620">
    <property type="entry name" value="HUPs"/>
    <property type="match status" value="1"/>
</dbReference>
<feature type="binding site" evidence="6">
    <location>
        <position position="725"/>
    </location>
    <ligand>
        <name>FAD</name>
        <dbReference type="ChEBI" id="CHEBI:57692"/>
    </ligand>
</feature>
<dbReference type="Gene3D" id="1.25.40.80">
    <property type="match status" value="1"/>
</dbReference>
<reference evidence="10 11" key="1">
    <citation type="journal article" date="2018" name="Mol. Biol. Evol.">
        <title>Broad Genomic Sampling Reveals a Smut Pathogenic Ancestry of the Fungal Clade Ustilaginomycotina.</title>
        <authorList>
            <person name="Kijpornyongpan T."/>
            <person name="Mondo S.J."/>
            <person name="Barry K."/>
            <person name="Sandor L."/>
            <person name="Lee J."/>
            <person name="Lipzen A."/>
            <person name="Pangilinan J."/>
            <person name="LaButti K."/>
            <person name="Hainaut M."/>
            <person name="Henrissat B."/>
            <person name="Grigoriev I.V."/>
            <person name="Spatafora J.W."/>
            <person name="Aime M.C."/>
        </authorList>
    </citation>
    <scope>NUCLEOTIDE SEQUENCE [LARGE SCALE GENOMIC DNA]</scope>
    <source>
        <strain evidence="10 11">MCA 4658</strain>
    </source>
</reference>
<dbReference type="InterPro" id="IPR036155">
    <property type="entry name" value="Crypto/Photolyase_N_sf"/>
</dbReference>
<dbReference type="InterPro" id="IPR005101">
    <property type="entry name" value="Cryptochr/Photolyase_FAD-bd"/>
</dbReference>
<evidence type="ECO:0000313" key="11">
    <source>
        <dbReference type="Proteomes" id="UP000245783"/>
    </source>
</evidence>
<evidence type="ECO:0000256" key="1">
    <source>
        <dbReference type="ARBA" id="ARBA00001932"/>
    </source>
</evidence>
<dbReference type="Pfam" id="PF00875">
    <property type="entry name" value="DNA_photolyase"/>
    <property type="match status" value="1"/>
</dbReference>
<keyword evidence="11" id="KW-1185">Reference proteome</keyword>
<dbReference type="GO" id="GO:0071949">
    <property type="term" value="F:FAD binding"/>
    <property type="evidence" value="ECO:0007669"/>
    <property type="project" value="TreeGrafter"/>
</dbReference>
<dbReference type="EMBL" id="KZ819364">
    <property type="protein sequence ID" value="PWN44065.1"/>
    <property type="molecule type" value="Genomic_DNA"/>
</dbReference>
<feature type="compositionally biased region" description="Low complexity" evidence="8">
    <location>
        <begin position="1136"/>
        <end position="1153"/>
    </location>
</feature>
<proteinExistence type="inferred from homology"/>
<evidence type="ECO:0000256" key="4">
    <source>
        <dbReference type="ARBA" id="ARBA00022827"/>
    </source>
</evidence>
<dbReference type="Pfam" id="PF03441">
    <property type="entry name" value="FAD_binding_7"/>
    <property type="match status" value="1"/>
</dbReference>
<comment type="similarity">
    <text evidence="2">Belongs to the DNA photolyase class-1 family.</text>
</comment>
<accession>A0A316W8P1</accession>
<evidence type="ECO:0000259" key="9">
    <source>
        <dbReference type="PROSITE" id="PS51645"/>
    </source>
</evidence>
<feature type="binding site" evidence="6">
    <location>
        <begin position="893"/>
        <end position="895"/>
    </location>
    <ligand>
        <name>FAD</name>
        <dbReference type="ChEBI" id="CHEBI:57692"/>
    </ligand>
</feature>